<evidence type="ECO:0000313" key="3">
    <source>
        <dbReference type="Proteomes" id="UP001309876"/>
    </source>
</evidence>
<proteinExistence type="predicted"/>
<feature type="region of interest" description="Disordered" evidence="1">
    <location>
        <begin position="1"/>
        <end position="48"/>
    </location>
</feature>
<dbReference type="Proteomes" id="UP001309876">
    <property type="component" value="Unassembled WGS sequence"/>
</dbReference>
<evidence type="ECO:0000313" key="2">
    <source>
        <dbReference type="EMBL" id="KAK5085324.1"/>
    </source>
</evidence>
<dbReference type="EMBL" id="JAVRRJ010000004">
    <property type="protein sequence ID" value="KAK5085324.1"/>
    <property type="molecule type" value="Genomic_DNA"/>
</dbReference>
<organism evidence="2 3">
    <name type="scientific">Lithohypha guttulata</name>
    <dbReference type="NCBI Taxonomy" id="1690604"/>
    <lineage>
        <taxon>Eukaryota</taxon>
        <taxon>Fungi</taxon>
        <taxon>Dikarya</taxon>
        <taxon>Ascomycota</taxon>
        <taxon>Pezizomycotina</taxon>
        <taxon>Eurotiomycetes</taxon>
        <taxon>Chaetothyriomycetidae</taxon>
        <taxon>Chaetothyriales</taxon>
        <taxon>Trichomeriaceae</taxon>
        <taxon>Lithohypha</taxon>
    </lineage>
</organism>
<accession>A0AAN7SZH3</accession>
<sequence>METRANVVSSEDIYQAEKKQSNANPEKNVLVEPSKPHPPPQRKERYPVKLSTVVKPSGSATAELKTYIHPEPGAIVNTSSSAEPLHNKR</sequence>
<gene>
    <name evidence="2" type="ORF">LTR05_004608</name>
</gene>
<dbReference type="AlphaFoldDB" id="A0AAN7SZH3"/>
<evidence type="ECO:0000256" key="1">
    <source>
        <dbReference type="SAM" id="MobiDB-lite"/>
    </source>
</evidence>
<protein>
    <submittedName>
        <fullName evidence="2">Uncharacterized protein</fullName>
    </submittedName>
</protein>
<name>A0AAN7SZH3_9EURO</name>
<comment type="caution">
    <text evidence="2">The sequence shown here is derived from an EMBL/GenBank/DDBJ whole genome shotgun (WGS) entry which is preliminary data.</text>
</comment>
<reference evidence="2 3" key="1">
    <citation type="submission" date="2023-08" db="EMBL/GenBank/DDBJ databases">
        <title>Black Yeasts Isolated from many extreme environments.</title>
        <authorList>
            <person name="Coleine C."/>
            <person name="Stajich J.E."/>
            <person name="Selbmann L."/>
        </authorList>
    </citation>
    <scope>NUCLEOTIDE SEQUENCE [LARGE SCALE GENOMIC DNA]</scope>
    <source>
        <strain evidence="2 3">CCFEE 5910</strain>
    </source>
</reference>
<keyword evidence="3" id="KW-1185">Reference proteome</keyword>